<evidence type="ECO:0000313" key="3">
    <source>
        <dbReference type="Proteomes" id="UP000006055"/>
    </source>
</evidence>
<gene>
    <name evidence="2" type="ordered locus">Desti_0029</name>
</gene>
<reference evidence="3" key="1">
    <citation type="submission" date="2012-06" db="EMBL/GenBank/DDBJ databases">
        <title>Complete sequence of chromosome of Desulfomonile tiedjei DSM 6799.</title>
        <authorList>
            <person name="Lucas S."/>
            <person name="Copeland A."/>
            <person name="Lapidus A."/>
            <person name="Glavina del Rio T."/>
            <person name="Dalin E."/>
            <person name="Tice H."/>
            <person name="Bruce D."/>
            <person name="Goodwin L."/>
            <person name="Pitluck S."/>
            <person name="Peters L."/>
            <person name="Ovchinnikova G."/>
            <person name="Zeytun A."/>
            <person name="Lu M."/>
            <person name="Kyrpides N."/>
            <person name="Mavromatis K."/>
            <person name="Ivanova N."/>
            <person name="Brettin T."/>
            <person name="Detter J.C."/>
            <person name="Han C."/>
            <person name="Larimer F."/>
            <person name="Land M."/>
            <person name="Hauser L."/>
            <person name="Markowitz V."/>
            <person name="Cheng J.-F."/>
            <person name="Hugenholtz P."/>
            <person name="Woyke T."/>
            <person name="Wu D."/>
            <person name="Spring S."/>
            <person name="Schroeder M."/>
            <person name="Brambilla E."/>
            <person name="Klenk H.-P."/>
            <person name="Eisen J.A."/>
        </authorList>
    </citation>
    <scope>NUCLEOTIDE SEQUENCE [LARGE SCALE GENOMIC DNA]</scope>
    <source>
        <strain evidence="3">ATCC 49306 / DSM 6799 / DCB-1</strain>
    </source>
</reference>
<accession>I4BZP0</accession>
<dbReference type="eggNOG" id="COG4641">
    <property type="taxonomic scope" value="Bacteria"/>
</dbReference>
<keyword evidence="3" id="KW-1185">Reference proteome</keyword>
<dbReference type="EMBL" id="CP003360">
    <property type="protein sequence ID" value="AFM22781.1"/>
    <property type="molecule type" value="Genomic_DNA"/>
</dbReference>
<feature type="domain" description="Spore protein YkvP/CgeB glycosyl transferase-like" evidence="1">
    <location>
        <begin position="261"/>
        <end position="395"/>
    </location>
</feature>
<proteinExistence type="predicted"/>
<dbReference type="HOGENOM" id="CLU_673917_0_0_7"/>
<dbReference type="STRING" id="706587.Desti_0029"/>
<name>I4BZP0_DESTA</name>
<sequence>MLQSVKKKLKDNRFVHTLWSDFRNRHHNVIIEKEQYEYEKRALEMGLSLEEESAQIVFQRLRDRLATRGISWPPDPAGRDLHIVFCTTKSNELEQANIPPELERIVKVTCYYVDRRWKNPNQDRLRERTFVDRDLPVFLEQIAKESPVDIVLSYLSGSSISRDTIIRINDMGIATFLFHQDDRLYFRGRKIGDQWTGPADVCASYDLNLTNCPKSLIKYRVEGGNALFWPSAANRDFCVPRDLPFEYDVSFIGAKYGVRSSLVHYLKSNGIHVECFGPGWKNGRVSDDRMIDIYSKSRINLGISYVGYSSYQCLKGRDFEVPMCGALYLTSMNEDLGRVYRIGEEIAVYTDFQDCLRQIGKLLADPDRCARMRSAVREAGLRRHTREIRVRALLECKASVPDPSADTI</sequence>
<dbReference type="AlphaFoldDB" id="I4BZP0"/>
<dbReference type="InterPro" id="IPR055259">
    <property type="entry name" value="YkvP/CgeB_Glyco_trans-like"/>
</dbReference>
<evidence type="ECO:0000313" key="2">
    <source>
        <dbReference type="EMBL" id="AFM22781.1"/>
    </source>
</evidence>
<dbReference type="Proteomes" id="UP000006055">
    <property type="component" value="Chromosome"/>
</dbReference>
<protein>
    <recommendedName>
        <fullName evidence="1">Spore protein YkvP/CgeB glycosyl transferase-like domain-containing protein</fullName>
    </recommendedName>
</protein>
<organism evidence="2 3">
    <name type="scientific">Desulfomonile tiedjei (strain ATCC 49306 / DSM 6799 / DCB-1)</name>
    <dbReference type="NCBI Taxonomy" id="706587"/>
    <lineage>
        <taxon>Bacteria</taxon>
        <taxon>Pseudomonadati</taxon>
        <taxon>Thermodesulfobacteriota</taxon>
        <taxon>Desulfomonilia</taxon>
        <taxon>Desulfomonilales</taxon>
        <taxon>Desulfomonilaceae</taxon>
        <taxon>Desulfomonile</taxon>
    </lineage>
</organism>
<evidence type="ECO:0000259" key="1">
    <source>
        <dbReference type="Pfam" id="PF13524"/>
    </source>
</evidence>
<dbReference type="Pfam" id="PF13524">
    <property type="entry name" value="Glyco_trans_1_2"/>
    <property type="match status" value="1"/>
</dbReference>
<dbReference type="KEGG" id="dti:Desti_0029"/>